<keyword evidence="4 5" id="KW-0378">Hydrolase</keyword>
<feature type="signal peptide" evidence="5">
    <location>
        <begin position="1"/>
        <end position="16"/>
    </location>
</feature>
<protein>
    <recommendedName>
        <fullName evidence="5">Carboxylic ester hydrolase</fullName>
        <ecNumber evidence="5">3.1.1.-</ecNumber>
    </recommendedName>
</protein>
<dbReference type="InterPro" id="IPR019826">
    <property type="entry name" value="Carboxylesterase_B_AS"/>
</dbReference>
<dbReference type="EMBL" id="JAVFWL010000003">
    <property type="protein sequence ID" value="KAK6743637.1"/>
    <property type="molecule type" value="Genomic_DNA"/>
</dbReference>
<evidence type="ECO:0000313" key="9">
    <source>
        <dbReference type="Proteomes" id="UP001303046"/>
    </source>
</evidence>
<evidence type="ECO:0000256" key="2">
    <source>
        <dbReference type="ARBA" id="ARBA00010515"/>
    </source>
</evidence>
<dbReference type="Gene3D" id="3.40.50.1820">
    <property type="entry name" value="alpha/beta hydrolase"/>
    <property type="match status" value="1"/>
</dbReference>
<keyword evidence="6" id="KW-0812">Transmembrane</keyword>
<sequence>MQLLVFLVLFVIDSLGQMLEKSRSVWVEQGLVRGKIYNIDGRHIQIFRGIPYAEPPIGSLRFQKPVKKSRWHQELSAVEYGPPCIQFMDFHRYDKYSAENMERQSEDCLYLNVFSPYDHEDESKTFPIIVWIHGGSFLAGSADTGIDMETVARNIIFKGITFVTINYRLGPLGFLNMRSGDKVEGNFGIWDQVMALKWIQANIKQFGGDPTRVTLMGESAGGAACSLLAVSPRTQGLAQQAIIMSGSATAGWAIHRHGTPAWSVENFVSYLRCEKTMSSDYTREVIGDEYTPELLKAMKCNYQTELVSCLNDDQKPEEQMDCLRKEINFTSLLFRKTLAVELGVSKMVVDGDLIPTSGVDLVRNYARIPIMTGVARKEWAHKKPQFYNLHRKSTLTAEESAESVFRIVEGSFHDTSATKLSNSTLYLVANASFVRYIDDPTNTFETSRVVSALQMMEADIEFVAPCQREIDAYVQNNLTVYAYSFDYIPESPIFEEEKKVFDLFGKDPVTIVRKDQTLKDRKIEAFHGLDHAFIFSRGYSSNFEIRPFTKRDESMAKILTNMVTNFAKSGDPSTKRFTWPQFSGNNTTEHISIDLPPKVIQGELHWPNPKFWNVEAELISRHVSAIGDTVVDPDADLSNEERVQLSAYRRAWWALWLLVAVLAIVIWGIVIYAVVSKGSSPRNKPYDNIVITR</sequence>
<comment type="similarity">
    <text evidence="1 5">Belongs to the type-B carboxylesterase/lipase family.</text>
</comment>
<gene>
    <name evidence="8" type="primary">Necator_chrIII.g11507</name>
    <name evidence="8" type="ORF">RB195_010742</name>
</gene>
<feature type="transmembrane region" description="Helical" evidence="6">
    <location>
        <begin position="651"/>
        <end position="675"/>
    </location>
</feature>
<accession>A0ABR1D0C0</accession>
<keyword evidence="6" id="KW-1133">Transmembrane helix</keyword>
<evidence type="ECO:0000313" key="8">
    <source>
        <dbReference type="EMBL" id="KAK6743637.1"/>
    </source>
</evidence>
<organism evidence="8 9">
    <name type="scientific">Necator americanus</name>
    <name type="common">Human hookworm</name>
    <dbReference type="NCBI Taxonomy" id="51031"/>
    <lineage>
        <taxon>Eukaryota</taxon>
        <taxon>Metazoa</taxon>
        <taxon>Ecdysozoa</taxon>
        <taxon>Nematoda</taxon>
        <taxon>Chromadorea</taxon>
        <taxon>Rhabditida</taxon>
        <taxon>Rhabditina</taxon>
        <taxon>Rhabditomorpha</taxon>
        <taxon>Strongyloidea</taxon>
        <taxon>Ancylostomatidae</taxon>
        <taxon>Bunostominae</taxon>
        <taxon>Necator</taxon>
    </lineage>
</organism>
<keyword evidence="9" id="KW-1185">Reference proteome</keyword>
<dbReference type="InterPro" id="IPR050309">
    <property type="entry name" value="Type-B_Carboxylest/Lipase"/>
</dbReference>
<keyword evidence="3" id="KW-0719">Serine esterase</keyword>
<reference evidence="8 9" key="1">
    <citation type="submission" date="2023-08" db="EMBL/GenBank/DDBJ databases">
        <title>A Necator americanus chromosomal reference genome.</title>
        <authorList>
            <person name="Ilik V."/>
            <person name="Petrzelkova K.J."/>
            <person name="Pardy F."/>
            <person name="Fuh T."/>
            <person name="Niatou-Singa F.S."/>
            <person name="Gouil Q."/>
            <person name="Baker L."/>
            <person name="Ritchie M.E."/>
            <person name="Jex A.R."/>
            <person name="Gazzola D."/>
            <person name="Li H."/>
            <person name="Toshio Fujiwara R."/>
            <person name="Zhan B."/>
            <person name="Aroian R.V."/>
            <person name="Pafco B."/>
            <person name="Schwarz E.M."/>
        </authorList>
    </citation>
    <scope>NUCLEOTIDE SEQUENCE [LARGE SCALE GENOMIC DNA]</scope>
    <source>
        <strain evidence="8 9">Aroian</strain>
        <tissue evidence="8">Whole animal</tissue>
    </source>
</reference>
<evidence type="ECO:0000256" key="1">
    <source>
        <dbReference type="ARBA" id="ARBA00005964"/>
    </source>
</evidence>
<dbReference type="InterPro" id="IPR029058">
    <property type="entry name" value="AB_hydrolase_fold"/>
</dbReference>
<keyword evidence="5" id="KW-0732">Signal</keyword>
<dbReference type="EC" id="3.1.1.-" evidence="5"/>
<name>A0ABR1D0C0_NECAM</name>
<proteinExistence type="inferred from homology"/>
<feature type="chain" id="PRO_5044966758" description="Carboxylic ester hydrolase" evidence="5">
    <location>
        <begin position="17"/>
        <end position="693"/>
    </location>
</feature>
<dbReference type="InterPro" id="IPR002168">
    <property type="entry name" value="Lipase_GDXG_HIS_AS"/>
</dbReference>
<feature type="domain" description="Carboxylesterase type B" evidence="7">
    <location>
        <begin position="22"/>
        <end position="612"/>
    </location>
</feature>
<evidence type="ECO:0000256" key="4">
    <source>
        <dbReference type="ARBA" id="ARBA00022801"/>
    </source>
</evidence>
<dbReference type="PANTHER" id="PTHR11559">
    <property type="entry name" value="CARBOXYLESTERASE"/>
    <property type="match status" value="1"/>
</dbReference>
<dbReference type="InterPro" id="IPR019819">
    <property type="entry name" value="Carboxylesterase_B_CS"/>
</dbReference>
<keyword evidence="6" id="KW-0472">Membrane</keyword>
<comment type="caution">
    <text evidence="8">The sequence shown here is derived from an EMBL/GenBank/DDBJ whole genome shotgun (WGS) entry which is preliminary data.</text>
</comment>
<evidence type="ECO:0000256" key="6">
    <source>
        <dbReference type="SAM" id="Phobius"/>
    </source>
</evidence>
<dbReference type="PROSITE" id="PS01173">
    <property type="entry name" value="LIPASE_GDXG_HIS"/>
    <property type="match status" value="1"/>
</dbReference>
<dbReference type="Proteomes" id="UP001303046">
    <property type="component" value="Unassembled WGS sequence"/>
</dbReference>
<evidence type="ECO:0000256" key="5">
    <source>
        <dbReference type="RuleBase" id="RU361235"/>
    </source>
</evidence>
<dbReference type="PROSITE" id="PS00941">
    <property type="entry name" value="CARBOXYLESTERASE_B_2"/>
    <property type="match status" value="1"/>
</dbReference>
<dbReference type="SUPFAM" id="SSF53474">
    <property type="entry name" value="alpha/beta-Hydrolases"/>
    <property type="match status" value="1"/>
</dbReference>
<evidence type="ECO:0000259" key="7">
    <source>
        <dbReference type="Pfam" id="PF00135"/>
    </source>
</evidence>
<evidence type="ECO:0000256" key="3">
    <source>
        <dbReference type="ARBA" id="ARBA00022487"/>
    </source>
</evidence>
<dbReference type="Pfam" id="PF00135">
    <property type="entry name" value="COesterase"/>
    <property type="match status" value="1"/>
</dbReference>
<comment type="similarity">
    <text evidence="2">Belongs to the 'GDXG' lipolytic enzyme family.</text>
</comment>
<dbReference type="InterPro" id="IPR002018">
    <property type="entry name" value="CarbesteraseB"/>
</dbReference>
<dbReference type="PROSITE" id="PS00122">
    <property type="entry name" value="CARBOXYLESTERASE_B_1"/>
    <property type="match status" value="1"/>
</dbReference>